<dbReference type="PANTHER" id="PTHR16305:SF28">
    <property type="entry name" value="GUANYLATE CYCLASE DOMAIN-CONTAINING PROTEIN"/>
    <property type="match status" value="1"/>
</dbReference>
<keyword evidence="7" id="KW-0418">Kinase</keyword>
<dbReference type="SUPFAM" id="SSF55073">
    <property type="entry name" value="Nucleotide cyclase"/>
    <property type="match status" value="1"/>
</dbReference>
<sequence length="1314" mass="145518">MSFRTPDPGHIRDAFSAQDALMQRYVLQDVIGTGSYGIVFSATHRQTAQKVVLKFVRIDEDERLFKRFRREIAACARLHHPHIVQLLDEGVCGPFVFAVFEFVPGLTLRQVLQNQGALPAAEAGRLMLQVLDAIACAHDAGIAHRDLKPENIMISASGLTSYAKVLDFGISTLLPGFGDAMATQLTREGEYVGTPAYSAPEQLRGEAVTPQADLYAWGLIFLECLTGKVVTGESTAEIYQRQLSPQEFSLPRAIHGHPLAEVLRSALRKRCQDRATSARQLWERSAAVRLDDLVGILRTRPGAGPSAIAPTVAFGTPHEEKRQLTLLYCGVYFSQPPEPADEEAAERREMLQRSVLRRLIDVAVQRGGTLGGTLGAHFLVTLGYSSHAEADARLAAQISRELVRSSEDAGPEVHWQVRIGLHTGSVLIESGSVVPCRALDIAMRMEVAASEGQVVVSEAARQRLRHHARFVPQGGVRLPGALSEIPSFCMLPQELAGAVRQPLREAVGRWRELLALRRCWRDAAAGQGRAVLVRGEAGIGKSCLSETFLSQVEGREGLVLRTACWPEQENSALAPMLALVRAQCGDPEAPDDAIVERLSALLSESGCDVERVLPIFCVWLSLQVGRHQVVDIAPALQKALLMEASQRWLQTRARTAPVLLFVEDLHWADSATLEWLAALAGAMADQRWMLLLTARPEWEAPLPMAGALRRLEVGRLGPADAASMVRHVLAPRRVSQAVIDHVVARTDGVALFIQELARTLLETCLVEREGVWDFQDQADLKGIPITLRDSLESRFMQLGPAREVLRWASIWGRRFDAEWLPDCGMQEVEDNLRSLVDVGLLMPADAAGHYLFRHALIRDAAYDSMLTTQRSHMHGVAAAVILKRRPRVRDEEPGLLAHHYALARDFANAVPAGLAQLRMTQHRSLNDETITYSRTVEEWIDRLEEPDRWEPRLALDGYVLQALMNKYGWAHPQVEQRIEQSRGLVERDISVDLRVQHIWLMLTYHHVASHRAEVMRLSLQLEELARRQGDAGILVAACTWIGLAFYSEGRFDEAERYLSEAIDERHGDASKHHAAQLGFDTVSWALAARSLVRWGAGHDALANEDGVRAVERARALAHIPSMGITMLYQALGYLGRQDVEGARQVVDELIELSGRYGLPAFRGYAEVIRCWVVGDLAGADGMIEALRGIGCQYCQTYYRAFCADILARQGRWSDAAGRLEHCIELTRELGEGIYTAELWLQKAACVLQEGARAGEAADCLRQAVRVAREGGKYRVEAHALSRLRHVDPASCTASDEERLQSLLGMRPELGAFVC</sequence>
<dbReference type="InterPro" id="IPR001054">
    <property type="entry name" value="A/G_cyclase"/>
</dbReference>
<dbReference type="PROSITE" id="PS00107">
    <property type="entry name" value="PROTEIN_KINASE_ATP"/>
    <property type="match status" value="1"/>
</dbReference>
<protein>
    <submittedName>
        <fullName evidence="7">TOMM system kinase/cyclase fusion protein</fullName>
    </submittedName>
</protein>
<feature type="binding site" evidence="4">
    <location>
        <position position="54"/>
    </location>
    <ligand>
        <name>ATP</name>
        <dbReference type="ChEBI" id="CHEBI:30616"/>
    </ligand>
</feature>
<dbReference type="Gene3D" id="3.30.70.1230">
    <property type="entry name" value="Nucleotide cyclase"/>
    <property type="match status" value="1"/>
</dbReference>
<keyword evidence="7" id="KW-0808">Transferase</keyword>
<dbReference type="PROSITE" id="PS50011">
    <property type="entry name" value="PROTEIN_KINASE_DOM"/>
    <property type="match status" value="1"/>
</dbReference>
<dbReference type="RefSeq" id="WP_092832245.1">
    <property type="nucleotide sequence ID" value="NZ_FNJL01000003.1"/>
</dbReference>
<dbReference type="InterPro" id="IPR017441">
    <property type="entry name" value="Protein_kinase_ATP_BS"/>
</dbReference>
<accession>A0A1H0LZF8</accession>
<proteinExistence type="predicted"/>
<dbReference type="SUPFAM" id="SSF52540">
    <property type="entry name" value="P-loop containing nucleoside triphosphate hydrolases"/>
    <property type="match status" value="1"/>
</dbReference>
<evidence type="ECO:0000259" key="5">
    <source>
        <dbReference type="PROSITE" id="PS50011"/>
    </source>
</evidence>
<dbReference type="InterPro" id="IPR000719">
    <property type="entry name" value="Prot_kinase_dom"/>
</dbReference>
<evidence type="ECO:0000256" key="1">
    <source>
        <dbReference type="ARBA" id="ARBA00004167"/>
    </source>
</evidence>
<dbReference type="CDD" id="cd14014">
    <property type="entry name" value="STKc_PknB_like"/>
    <property type="match status" value="1"/>
</dbReference>
<evidence type="ECO:0000313" key="7">
    <source>
        <dbReference type="EMBL" id="SDO73588.1"/>
    </source>
</evidence>
<evidence type="ECO:0000256" key="4">
    <source>
        <dbReference type="PROSITE-ProRule" id="PRU10141"/>
    </source>
</evidence>
<dbReference type="InterPro" id="IPR041664">
    <property type="entry name" value="AAA_16"/>
</dbReference>
<dbReference type="PANTHER" id="PTHR16305">
    <property type="entry name" value="TESTICULAR SOLUBLE ADENYLYL CYCLASE"/>
    <property type="match status" value="1"/>
</dbReference>
<gene>
    <name evidence="7" type="ORF">SAMN04489708_10353</name>
</gene>
<dbReference type="GO" id="GO:0004016">
    <property type="term" value="F:adenylate cyclase activity"/>
    <property type="evidence" value="ECO:0007669"/>
    <property type="project" value="TreeGrafter"/>
</dbReference>
<dbReference type="InterPro" id="IPR011009">
    <property type="entry name" value="Kinase-like_dom_sf"/>
</dbReference>
<dbReference type="InterPro" id="IPR008271">
    <property type="entry name" value="Ser/Thr_kinase_AS"/>
</dbReference>
<dbReference type="Proteomes" id="UP000199317">
    <property type="component" value="Unassembled WGS sequence"/>
</dbReference>
<evidence type="ECO:0000259" key="6">
    <source>
        <dbReference type="PROSITE" id="PS50125"/>
    </source>
</evidence>
<keyword evidence="8" id="KW-1185">Reference proteome</keyword>
<dbReference type="GO" id="GO:0016020">
    <property type="term" value="C:membrane"/>
    <property type="evidence" value="ECO:0007669"/>
    <property type="project" value="UniProtKB-SubCell"/>
</dbReference>
<dbReference type="GO" id="GO:0004672">
    <property type="term" value="F:protein kinase activity"/>
    <property type="evidence" value="ECO:0007669"/>
    <property type="project" value="InterPro"/>
</dbReference>
<dbReference type="PROSITE" id="PS00108">
    <property type="entry name" value="PROTEIN_KINASE_ST"/>
    <property type="match status" value="1"/>
</dbReference>
<dbReference type="NCBIfam" id="TIGR03903">
    <property type="entry name" value="TOMM_kin_cyc"/>
    <property type="match status" value="1"/>
</dbReference>
<reference evidence="8" key="1">
    <citation type="submission" date="2016-10" db="EMBL/GenBank/DDBJ databases">
        <authorList>
            <person name="Varghese N."/>
            <person name="Submissions S."/>
        </authorList>
    </citation>
    <scope>NUCLEOTIDE SEQUENCE [LARGE SCALE GENOMIC DNA]</scope>
    <source>
        <strain evidence="8">DSM 17101</strain>
    </source>
</reference>
<evidence type="ECO:0000256" key="2">
    <source>
        <dbReference type="ARBA" id="ARBA00022741"/>
    </source>
</evidence>
<dbReference type="GO" id="GO:0005737">
    <property type="term" value="C:cytoplasm"/>
    <property type="evidence" value="ECO:0007669"/>
    <property type="project" value="TreeGrafter"/>
</dbReference>
<dbReference type="Pfam" id="PF00069">
    <property type="entry name" value="Pkinase"/>
    <property type="match status" value="1"/>
</dbReference>
<feature type="domain" description="Protein kinase" evidence="5">
    <location>
        <begin position="25"/>
        <end position="288"/>
    </location>
</feature>
<dbReference type="Pfam" id="PF13191">
    <property type="entry name" value="AAA_16"/>
    <property type="match status" value="1"/>
</dbReference>
<dbReference type="Gene3D" id="1.10.510.10">
    <property type="entry name" value="Transferase(Phosphotransferase) domain 1"/>
    <property type="match status" value="1"/>
</dbReference>
<evidence type="ECO:0000256" key="3">
    <source>
        <dbReference type="ARBA" id="ARBA00022840"/>
    </source>
</evidence>
<dbReference type="SMART" id="SM00220">
    <property type="entry name" value="S_TKc"/>
    <property type="match status" value="1"/>
</dbReference>
<feature type="domain" description="Guanylate cyclase" evidence="6">
    <location>
        <begin position="373"/>
        <end position="446"/>
    </location>
</feature>
<dbReference type="SUPFAM" id="SSF56112">
    <property type="entry name" value="Protein kinase-like (PK-like)"/>
    <property type="match status" value="1"/>
</dbReference>
<keyword evidence="2 4" id="KW-0547">Nucleotide-binding</keyword>
<organism evidence="7 8">
    <name type="scientific">Paracidovorax cattleyae</name>
    <dbReference type="NCBI Taxonomy" id="80868"/>
    <lineage>
        <taxon>Bacteria</taxon>
        <taxon>Pseudomonadati</taxon>
        <taxon>Pseudomonadota</taxon>
        <taxon>Betaproteobacteria</taxon>
        <taxon>Burkholderiales</taxon>
        <taxon>Comamonadaceae</taxon>
        <taxon>Paracidovorax</taxon>
    </lineage>
</organism>
<dbReference type="Gene3D" id="1.25.40.10">
    <property type="entry name" value="Tetratricopeptide repeat domain"/>
    <property type="match status" value="1"/>
</dbReference>
<comment type="subcellular location">
    <subcellularLocation>
        <location evidence="1">Membrane</location>
        <topology evidence="1">Single-pass membrane protein</topology>
    </subcellularLocation>
</comment>
<evidence type="ECO:0000313" key="8">
    <source>
        <dbReference type="Proteomes" id="UP000199317"/>
    </source>
</evidence>
<dbReference type="InterPro" id="IPR011990">
    <property type="entry name" value="TPR-like_helical_dom_sf"/>
</dbReference>
<dbReference type="Pfam" id="PF00211">
    <property type="entry name" value="Guanylate_cyc"/>
    <property type="match status" value="1"/>
</dbReference>
<dbReference type="GO" id="GO:0009190">
    <property type="term" value="P:cyclic nucleotide biosynthetic process"/>
    <property type="evidence" value="ECO:0007669"/>
    <property type="project" value="InterPro"/>
</dbReference>
<dbReference type="GO" id="GO:0035556">
    <property type="term" value="P:intracellular signal transduction"/>
    <property type="evidence" value="ECO:0007669"/>
    <property type="project" value="InterPro"/>
</dbReference>
<dbReference type="OrthoDB" id="9791419at2"/>
<dbReference type="SUPFAM" id="SSF48452">
    <property type="entry name" value="TPR-like"/>
    <property type="match status" value="2"/>
</dbReference>
<dbReference type="InterPro" id="IPR027417">
    <property type="entry name" value="P-loop_NTPase"/>
</dbReference>
<dbReference type="GO" id="GO:0005524">
    <property type="term" value="F:ATP binding"/>
    <property type="evidence" value="ECO:0007669"/>
    <property type="project" value="UniProtKB-UniRule"/>
</dbReference>
<dbReference type="EMBL" id="FNJL01000003">
    <property type="protein sequence ID" value="SDO73588.1"/>
    <property type="molecule type" value="Genomic_DNA"/>
</dbReference>
<dbReference type="InterPro" id="IPR029787">
    <property type="entry name" value="Nucleotide_cyclase"/>
</dbReference>
<keyword evidence="3 4" id="KW-0067">ATP-binding</keyword>
<dbReference type="PROSITE" id="PS50125">
    <property type="entry name" value="GUANYLATE_CYCLASE_2"/>
    <property type="match status" value="1"/>
</dbReference>
<dbReference type="InterPro" id="IPR023889">
    <property type="entry name" value="TOMM_kin_cyc"/>
</dbReference>
<name>A0A1H0LZF8_9BURK</name>